<accession>F8FKK0</accession>
<name>F8FKK0_PAEMK</name>
<sequence>MAQKQWIVSAALLPLLWTGSPTPMLKAEPQVGDVVGMVLSTDIRALVNGQPIPSMNIGGYTAVAAEDLRRYGFEVAWSPQSRTLTIYETLDKKLHPLPAAQGKGQPAGAVVGQVLHTDIRALYSTDYGGSTIPSYNINGRTAVLMNDLQPFGDVTWDAGERVIRFEAQGGAGAGKIPRPVADGTAFSVTAAAEERFTVDVRGLGLYAAEESAGYLSQEGVPMLDAGLLAERLGYTVTRSAAGWSAAKGLHRFELTPDLVSARIYWDGMPTGTYAMTQPAQMLEDRPHAGLHDLVQLFGLACWWSEEGRRLELLWADYAVRDYGLPAGAQGASLPVRAAVADYAPRRSELPPVVLSLEAYASTATQGIGVPAGEAVNGRQQSLAEVSVPLGPQEQRLTGTLRIGQRPLYRGSYTVPPAGR</sequence>
<dbReference type="KEGG" id="pms:KNP414_07083"/>
<reference evidence="1 2" key="2">
    <citation type="journal article" date="2013" name="Genome Announc.">
        <title>Genome Sequence of Growth-Improving Paenibacillus mucilaginosus Strain KNP414.</title>
        <authorList>
            <person name="Lu J.J."/>
            <person name="Wang J.F."/>
            <person name="Hu X.F."/>
        </authorList>
    </citation>
    <scope>NUCLEOTIDE SEQUENCE [LARGE SCALE GENOMIC DNA]</scope>
    <source>
        <strain evidence="1 2">KNP414</strain>
    </source>
</reference>
<dbReference type="RefSeq" id="WP_013920735.1">
    <property type="nucleotide sequence ID" value="NC_015690.1"/>
</dbReference>
<dbReference type="Proteomes" id="UP000006620">
    <property type="component" value="Chromosome"/>
</dbReference>
<organism evidence="1 2">
    <name type="scientific">Paenibacillus mucilaginosus (strain KNP414)</name>
    <dbReference type="NCBI Taxonomy" id="1036673"/>
    <lineage>
        <taxon>Bacteria</taxon>
        <taxon>Bacillati</taxon>
        <taxon>Bacillota</taxon>
        <taxon>Bacilli</taxon>
        <taxon>Bacillales</taxon>
        <taxon>Paenibacillaceae</taxon>
        <taxon>Paenibacillus</taxon>
    </lineage>
</organism>
<dbReference type="EMBL" id="CP002869">
    <property type="protein sequence ID" value="AEI45593.1"/>
    <property type="molecule type" value="Genomic_DNA"/>
</dbReference>
<protein>
    <submittedName>
        <fullName evidence="1">Uncharacterized protein</fullName>
    </submittedName>
</protein>
<gene>
    <name evidence="1" type="ordered locus">KNP414_07083</name>
</gene>
<evidence type="ECO:0000313" key="2">
    <source>
        <dbReference type="Proteomes" id="UP000006620"/>
    </source>
</evidence>
<reference evidence="2" key="1">
    <citation type="submission" date="2011-06" db="EMBL/GenBank/DDBJ databases">
        <title>Complete genome sequence of Paenibacillus mucilaginosus KNP414.</title>
        <authorList>
            <person name="Wang J."/>
            <person name="Hu S."/>
            <person name="Hu X."/>
            <person name="Zhang B."/>
            <person name="Dong D."/>
            <person name="Zhang S."/>
            <person name="Zhao K."/>
            <person name="Wu D."/>
        </authorList>
    </citation>
    <scope>NUCLEOTIDE SEQUENCE [LARGE SCALE GENOMIC DNA]</scope>
    <source>
        <strain evidence="2">KNP414</strain>
    </source>
</reference>
<dbReference type="AlphaFoldDB" id="F8FKK0"/>
<evidence type="ECO:0000313" key="1">
    <source>
        <dbReference type="EMBL" id="AEI45593.1"/>
    </source>
</evidence>
<dbReference type="PATRIC" id="fig|1036673.3.peg.6609"/>
<dbReference type="HOGENOM" id="CLU_709489_0_0_9"/>
<proteinExistence type="predicted"/>